<organism evidence="4">
    <name type="scientific">Thiothrix fructosivorans</name>
    <dbReference type="NCBI Taxonomy" id="111770"/>
    <lineage>
        <taxon>Bacteria</taxon>
        <taxon>Pseudomonadati</taxon>
        <taxon>Pseudomonadota</taxon>
        <taxon>Gammaproteobacteria</taxon>
        <taxon>Thiotrichales</taxon>
        <taxon>Thiotrichaceae</taxon>
        <taxon>Thiothrix</taxon>
    </lineage>
</organism>
<feature type="chain" id="PRO_5032975968" evidence="2">
    <location>
        <begin position="23"/>
        <end position="220"/>
    </location>
</feature>
<dbReference type="PROSITE" id="PS51352">
    <property type="entry name" value="THIOREDOXIN_2"/>
    <property type="match status" value="1"/>
</dbReference>
<dbReference type="Pfam" id="PF13098">
    <property type="entry name" value="Thioredoxin_2"/>
    <property type="match status" value="1"/>
</dbReference>
<dbReference type="AlphaFoldDB" id="A0A8B0SJV8"/>
<dbReference type="SUPFAM" id="SSF52833">
    <property type="entry name" value="Thioredoxin-like"/>
    <property type="match status" value="1"/>
</dbReference>
<accession>A0A8B0SJV8</accession>
<dbReference type="Gene3D" id="3.40.30.10">
    <property type="entry name" value="Glutaredoxin"/>
    <property type="match status" value="1"/>
</dbReference>
<feature type="signal peptide" evidence="2">
    <location>
        <begin position="1"/>
        <end position="22"/>
    </location>
</feature>
<feature type="compositionally biased region" description="Low complexity" evidence="1">
    <location>
        <begin position="35"/>
        <end position="52"/>
    </location>
</feature>
<dbReference type="RefSeq" id="WP_242632688.1">
    <property type="nucleotide sequence ID" value="NZ_JAFMPM010000005.1"/>
</dbReference>
<dbReference type="InterPro" id="IPR036249">
    <property type="entry name" value="Thioredoxin-like_sf"/>
</dbReference>
<sequence>MLRTILLTAFVSLSVSISTVMADDKPVTTPSASLADKPAPAADTKATETTTTPEVEIREAAKFFDESFNDMKEELATAKADGKKGVLMMFEMDECPFCQRMKSTVLNRSDIQDYYKENFRIVSVDIEGDVELTNFKGDATTQKDFSLKEFRVRATPVFQFIGLDGEPMKNGRLTGATKDADEFMLFGKYVVDKKNEETPFSKFKREQGGDAAAKADDAKS</sequence>
<proteinExistence type="predicted"/>
<keyword evidence="2" id="KW-0732">Signal</keyword>
<evidence type="ECO:0000313" key="4">
    <source>
        <dbReference type="EMBL" id="QTX10760.1"/>
    </source>
</evidence>
<evidence type="ECO:0000259" key="3">
    <source>
        <dbReference type="PROSITE" id="PS51352"/>
    </source>
</evidence>
<dbReference type="InterPro" id="IPR041737">
    <property type="entry name" value="SoxW"/>
</dbReference>
<reference evidence="4" key="1">
    <citation type="submission" date="2021-04" db="EMBL/GenBank/DDBJ databases">
        <title>Complete Genome and methylome analysis of Thiothrix fructosivorans ATCC 49748.</title>
        <authorList>
            <person name="Fomenkov A."/>
            <person name="Sun L."/>
            <person name="Vincze T."/>
            <person name="Grabovich M.Y."/>
            <person name="Roberts R.J."/>
        </authorList>
    </citation>
    <scope>NUCLEOTIDE SEQUENCE</scope>
    <source>
        <strain evidence="4">ATCC 49748</strain>
    </source>
</reference>
<dbReference type="EMBL" id="CP072748">
    <property type="protein sequence ID" value="QTX10760.1"/>
    <property type="molecule type" value="Genomic_DNA"/>
</dbReference>
<dbReference type="CDD" id="cd02951">
    <property type="entry name" value="SoxW"/>
    <property type="match status" value="1"/>
</dbReference>
<evidence type="ECO:0000256" key="1">
    <source>
        <dbReference type="SAM" id="MobiDB-lite"/>
    </source>
</evidence>
<dbReference type="InterPro" id="IPR013766">
    <property type="entry name" value="Thioredoxin_domain"/>
</dbReference>
<dbReference type="InterPro" id="IPR012336">
    <property type="entry name" value="Thioredoxin-like_fold"/>
</dbReference>
<protein>
    <submittedName>
        <fullName evidence="4">Thioredoxin family protein</fullName>
    </submittedName>
</protein>
<feature type="region of interest" description="Disordered" evidence="1">
    <location>
        <begin position="200"/>
        <end position="220"/>
    </location>
</feature>
<name>A0A8B0SJV8_9GAMM</name>
<feature type="region of interest" description="Disordered" evidence="1">
    <location>
        <begin position="27"/>
        <end position="52"/>
    </location>
</feature>
<evidence type="ECO:0000256" key="2">
    <source>
        <dbReference type="SAM" id="SignalP"/>
    </source>
</evidence>
<feature type="domain" description="Thioredoxin" evidence="3">
    <location>
        <begin position="33"/>
        <end position="196"/>
    </location>
</feature>
<gene>
    <name evidence="4" type="ORF">J1836_019720</name>
</gene>